<proteinExistence type="inferred from homology"/>
<dbReference type="InterPro" id="IPR001451">
    <property type="entry name" value="Hexapep"/>
</dbReference>
<dbReference type="GO" id="GO:0008374">
    <property type="term" value="F:O-acyltransferase activity"/>
    <property type="evidence" value="ECO:0007669"/>
    <property type="project" value="TreeGrafter"/>
</dbReference>
<evidence type="ECO:0000313" key="6">
    <source>
        <dbReference type="Proteomes" id="UP000018731"/>
    </source>
</evidence>
<keyword evidence="3" id="KW-0677">Repeat</keyword>
<dbReference type="PANTHER" id="PTHR23416">
    <property type="entry name" value="SIALIC ACID SYNTHASE-RELATED"/>
    <property type="match status" value="1"/>
</dbReference>
<dbReference type="PATRIC" id="fig|1357400.3.peg.1646"/>
<dbReference type="PROSITE" id="PS00101">
    <property type="entry name" value="HEXAPEP_TRANSFERASES"/>
    <property type="match status" value="1"/>
</dbReference>
<keyword evidence="6" id="KW-1185">Reference proteome</keyword>
<comment type="caution">
    <text evidence="5">The sequence shown here is derived from an EMBL/GenBank/DDBJ whole genome shotgun (WGS) entry which is preliminary data.</text>
</comment>
<reference evidence="5 6" key="1">
    <citation type="journal article" date="2014" name="Genome Announc.">
        <title>Draft genome sequences of six enterohepatic helicobacter species isolated from humans and one from rhesus macaques.</title>
        <authorList>
            <person name="Shen Z."/>
            <person name="Sheh A."/>
            <person name="Young S.K."/>
            <person name="Abouelliel A."/>
            <person name="Ward D.V."/>
            <person name="Earl A.M."/>
            <person name="Fox J.G."/>
        </authorList>
    </citation>
    <scope>NUCLEOTIDE SEQUENCE [LARGE SCALE GENOMIC DNA]</scope>
    <source>
        <strain evidence="5 6">MIT 99-5501</strain>
    </source>
</reference>
<sequence length="203" mass="22428">MQNQLNLKELLGLENVDFSHEIFTRDINGEGINYESEGWEEMHNAISNAQKLVAHLNTGYHSREETHAILCELFGYALDKSVWVMPPFYTDFGRNIRLEKGVFINTCCTFMDRGGIEIGEGTFIAPKVNVITINHDFNPQNRSTTLCKGVKIGKRVWIGVNATILPSVSIGDNSIIAAGAVVTKSVPPNVIVGGNPAKIIREI</sequence>
<dbReference type="RefSeq" id="WP_023927959.1">
    <property type="nucleotide sequence ID" value="NZ_KI669454.1"/>
</dbReference>
<keyword evidence="4" id="KW-0012">Acyltransferase</keyword>
<dbReference type="Pfam" id="PF00132">
    <property type="entry name" value="Hexapep"/>
    <property type="match status" value="1"/>
</dbReference>
<dbReference type="Gene3D" id="2.160.10.10">
    <property type="entry name" value="Hexapeptide repeat proteins"/>
    <property type="match status" value="1"/>
</dbReference>
<dbReference type="AlphaFoldDB" id="V8C9K7"/>
<dbReference type="PANTHER" id="PTHR23416:SF23">
    <property type="entry name" value="ACETYLTRANSFERASE C18B11.09C-RELATED"/>
    <property type="match status" value="1"/>
</dbReference>
<evidence type="ECO:0000256" key="2">
    <source>
        <dbReference type="ARBA" id="ARBA00022679"/>
    </source>
</evidence>
<comment type="similarity">
    <text evidence="1">Belongs to the transferase hexapeptide repeat family.</text>
</comment>
<protein>
    <recommendedName>
        <fullName evidence="7">Maltose/galactoside acetyltransferase domain-containing protein</fullName>
    </recommendedName>
</protein>
<evidence type="ECO:0000313" key="5">
    <source>
        <dbReference type="EMBL" id="ETD23421.1"/>
    </source>
</evidence>
<dbReference type="InterPro" id="IPR011004">
    <property type="entry name" value="Trimer_LpxA-like_sf"/>
</dbReference>
<accession>V8C9K7</accession>
<gene>
    <name evidence="5" type="ORF">HMPREF2086_01223</name>
</gene>
<dbReference type="EMBL" id="AZJI01000005">
    <property type="protein sequence ID" value="ETD23421.1"/>
    <property type="molecule type" value="Genomic_DNA"/>
</dbReference>
<evidence type="ECO:0000256" key="4">
    <source>
        <dbReference type="ARBA" id="ARBA00023315"/>
    </source>
</evidence>
<dbReference type="CDD" id="cd03357">
    <property type="entry name" value="LbH_MAT_GAT"/>
    <property type="match status" value="1"/>
</dbReference>
<organism evidence="5 6">
    <name type="scientific">Helicobacter macacae MIT 99-5501</name>
    <dbReference type="NCBI Taxonomy" id="1357400"/>
    <lineage>
        <taxon>Bacteria</taxon>
        <taxon>Pseudomonadati</taxon>
        <taxon>Campylobacterota</taxon>
        <taxon>Epsilonproteobacteria</taxon>
        <taxon>Campylobacterales</taxon>
        <taxon>Helicobacteraceae</taxon>
        <taxon>Helicobacter</taxon>
    </lineage>
</organism>
<dbReference type="InterPro" id="IPR051159">
    <property type="entry name" value="Hexapeptide_acetyltransf"/>
</dbReference>
<evidence type="ECO:0000256" key="3">
    <source>
        <dbReference type="ARBA" id="ARBA00022737"/>
    </source>
</evidence>
<dbReference type="Proteomes" id="UP000018731">
    <property type="component" value="Unassembled WGS sequence"/>
</dbReference>
<keyword evidence="2" id="KW-0808">Transferase</keyword>
<evidence type="ECO:0000256" key="1">
    <source>
        <dbReference type="ARBA" id="ARBA00007274"/>
    </source>
</evidence>
<dbReference type="eggNOG" id="COG0110">
    <property type="taxonomic scope" value="Bacteria"/>
</dbReference>
<dbReference type="STRING" id="1357400.HMPREF2086_01223"/>
<dbReference type="SUPFAM" id="SSF51161">
    <property type="entry name" value="Trimeric LpxA-like enzymes"/>
    <property type="match status" value="1"/>
</dbReference>
<evidence type="ECO:0008006" key="7">
    <source>
        <dbReference type="Google" id="ProtNLM"/>
    </source>
</evidence>
<dbReference type="HOGENOM" id="CLU_051638_3_4_7"/>
<name>V8C9K7_9HELI</name>
<dbReference type="InterPro" id="IPR018357">
    <property type="entry name" value="Hexapep_transf_CS"/>
</dbReference>